<evidence type="ECO:0000256" key="3">
    <source>
        <dbReference type="ARBA" id="ARBA00022917"/>
    </source>
</evidence>
<dbReference type="Pfam" id="PF00736">
    <property type="entry name" value="EF1_GNE"/>
    <property type="match status" value="1"/>
</dbReference>
<dbReference type="InterPro" id="IPR001326">
    <property type="entry name" value="Transl_elong_EF1B_B/D_CS"/>
</dbReference>
<dbReference type="InterPro" id="IPR036219">
    <property type="entry name" value="eEF-1beta-like_sf"/>
</dbReference>
<dbReference type="FunFam" id="3.30.70.60:FF:000001">
    <property type="entry name" value="Elongation factor 1-beta 1 like"/>
    <property type="match status" value="1"/>
</dbReference>
<evidence type="ECO:0000256" key="1">
    <source>
        <dbReference type="ARBA" id="ARBA00007411"/>
    </source>
</evidence>
<keyword evidence="8" id="KW-1185">Reference proteome</keyword>
<dbReference type="GO" id="GO:0003746">
    <property type="term" value="F:translation elongation factor activity"/>
    <property type="evidence" value="ECO:0007669"/>
    <property type="project" value="UniProtKB-KW"/>
</dbReference>
<sequence>MSVKDVQAKAAQLEGKLGGKLFLGGNTPSAEDVKAFNDLLGADNGNIYRWVKTVASYSEAERKGWGAPVKVTAPALKPVAPAAAAPKEEKKAAAPAKAAPAPAADDDDVDLFGETTEEEQAALAAKKAKDADKKKEKKAVIAKSSILFDIKVWDETIDLEALAAKLKATEKPGLTWGQHKLVPVAFGVKKLQMLIVIEDDKVSGDDLEEMVMSYEDEVQSMDIVAWNKI</sequence>
<keyword evidence="3 4" id="KW-0648">Protein biosynthesis</keyword>
<dbReference type="CDD" id="cd00292">
    <property type="entry name" value="EF1B"/>
    <property type="match status" value="1"/>
</dbReference>
<gene>
    <name evidence="7" type="ORF">ADEAN_000314700</name>
</gene>
<dbReference type="AlphaFoldDB" id="A0A7G2CC91"/>
<evidence type="ECO:0000256" key="4">
    <source>
        <dbReference type="RuleBase" id="RU003791"/>
    </source>
</evidence>
<reference evidence="7 8" key="1">
    <citation type="submission" date="2020-08" db="EMBL/GenBank/DDBJ databases">
        <authorList>
            <person name="Newling K."/>
            <person name="Davey J."/>
            <person name="Forrester S."/>
        </authorList>
    </citation>
    <scope>NUCLEOTIDE SEQUENCE [LARGE SCALE GENOMIC DNA]</scope>
    <source>
        <strain evidence="8">Crithidia deanei Carvalho (ATCC PRA-265)</strain>
    </source>
</reference>
<dbReference type="Proteomes" id="UP000515908">
    <property type="component" value="Chromosome 05"/>
</dbReference>
<dbReference type="PANTHER" id="PTHR11595:SF82">
    <property type="entry name" value="ELONGATION FACTOR 1-BETA, PUTATIVE-RELATED"/>
    <property type="match status" value="1"/>
</dbReference>
<dbReference type="SUPFAM" id="SSF54984">
    <property type="entry name" value="eEF-1beta-like"/>
    <property type="match status" value="1"/>
</dbReference>
<organism evidence="7 8">
    <name type="scientific">Angomonas deanei</name>
    <dbReference type="NCBI Taxonomy" id="59799"/>
    <lineage>
        <taxon>Eukaryota</taxon>
        <taxon>Discoba</taxon>
        <taxon>Euglenozoa</taxon>
        <taxon>Kinetoplastea</taxon>
        <taxon>Metakinetoplastina</taxon>
        <taxon>Trypanosomatida</taxon>
        <taxon>Trypanosomatidae</taxon>
        <taxon>Strigomonadinae</taxon>
        <taxon>Angomonas</taxon>
    </lineage>
</organism>
<dbReference type="GO" id="GO:0005829">
    <property type="term" value="C:cytosol"/>
    <property type="evidence" value="ECO:0007669"/>
    <property type="project" value="TreeGrafter"/>
</dbReference>
<proteinExistence type="inferred from homology"/>
<keyword evidence="2 4" id="KW-0251">Elongation factor</keyword>
<evidence type="ECO:0000313" key="8">
    <source>
        <dbReference type="Proteomes" id="UP000515908"/>
    </source>
</evidence>
<accession>A0A7G2CC91</accession>
<dbReference type="PANTHER" id="PTHR11595">
    <property type="entry name" value="EF-HAND AND COILED-COIL DOMAIN-CONTAINING FAMILY MEMBER"/>
    <property type="match status" value="1"/>
</dbReference>
<feature type="domain" description="Translation elongation factor EF1B beta/delta subunit guanine nucleotide exchange" evidence="6">
    <location>
        <begin position="143"/>
        <end position="229"/>
    </location>
</feature>
<evidence type="ECO:0000256" key="2">
    <source>
        <dbReference type="ARBA" id="ARBA00022768"/>
    </source>
</evidence>
<dbReference type="GO" id="GO:0005085">
    <property type="term" value="F:guanyl-nucleotide exchange factor activity"/>
    <property type="evidence" value="ECO:0007669"/>
    <property type="project" value="TreeGrafter"/>
</dbReference>
<evidence type="ECO:0000256" key="5">
    <source>
        <dbReference type="SAM" id="MobiDB-lite"/>
    </source>
</evidence>
<protein>
    <submittedName>
        <fullName evidence="7">EF-1 guanine nucleotide exchange domain containing protein, putative</fullName>
    </submittedName>
</protein>
<evidence type="ECO:0000259" key="6">
    <source>
        <dbReference type="SMART" id="SM00888"/>
    </source>
</evidence>
<dbReference type="GO" id="GO:0005853">
    <property type="term" value="C:eukaryotic translation elongation factor 1 complex"/>
    <property type="evidence" value="ECO:0007669"/>
    <property type="project" value="InterPro"/>
</dbReference>
<dbReference type="Gene3D" id="3.30.70.60">
    <property type="match status" value="1"/>
</dbReference>
<evidence type="ECO:0000313" key="7">
    <source>
        <dbReference type="EMBL" id="CAD2215692.1"/>
    </source>
</evidence>
<dbReference type="InterPro" id="IPR049720">
    <property type="entry name" value="EF1B_bsu/dsu"/>
</dbReference>
<name>A0A7G2CC91_9TRYP</name>
<comment type="similarity">
    <text evidence="1 4">Belongs to the EF-1-beta/EF-1-delta family.</text>
</comment>
<dbReference type="SMART" id="SM00888">
    <property type="entry name" value="EF1_GNE"/>
    <property type="match status" value="1"/>
</dbReference>
<dbReference type="EMBL" id="LR877149">
    <property type="protein sequence ID" value="CAD2215692.1"/>
    <property type="molecule type" value="Genomic_DNA"/>
</dbReference>
<feature type="compositionally biased region" description="Low complexity" evidence="5">
    <location>
        <begin position="93"/>
        <end position="103"/>
    </location>
</feature>
<dbReference type="VEuPathDB" id="TriTrypDB:ADEAN_000314700"/>
<dbReference type="InterPro" id="IPR014717">
    <property type="entry name" value="Transl_elong_EF1B/ribsomal_bS6"/>
</dbReference>
<dbReference type="InterPro" id="IPR014038">
    <property type="entry name" value="EF1B_bsu/dsu_GNE"/>
</dbReference>
<feature type="region of interest" description="Disordered" evidence="5">
    <location>
        <begin position="82"/>
        <end position="108"/>
    </location>
</feature>
<dbReference type="PROSITE" id="PS00825">
    <property type="entry name" value="EF1BD_2"/>
    <property type="match status" value="1"/>
</dbReference>
<dbReference type="PROSITE" id="PS00824">
    <property type="entry name" value="EF1BD_1"/>
    <property type="match status" value="1"/>
</dbReference>